<dbReference type="AlphaFoldDB" id="D7VTL6"/>
<accession>D7VTL6</accession>
<sequence length="68" mass="8027">MKPKRRIERAELCEKQTEDHLLKKINDRFHNADVLNNSITYTYIIKLRSFCISNIKGILSFQLAMQTS</sequence>
<evidence type="ECO:0000313" key="1">
    <source>
        <dbReference type="EMBL" id="EFK57117.1"/>
    </source>
</evidence>
<reference evidence="1" key="1">
    <citation type="submission" date="2010-07" db="EMBL/GenBank/DDBJ databases">
        <authorList>
            <person name="Muzny D."/>
            <person name="Qin X."/>
            <person name="Buhay C."/>
            <person name="Dugan-Rocha S."/>
            <person name="Ding Y."/>
            <person name="Chen G."/>
            <person name="Hawes A."/>
            <person name="Holder M."/>
            <person name="Jhangiani S."/>
            <person name="Johnson A."/>
            <person name="Khan Z."/>
            <person name="Li Z."/>
            <person name="Liu W."/>
            <person name="Liu X."/>
            <person name="Perez L."/>
            <person name="Shen H."/>
            <person name="Wang Q."/>
            <person name="Watt J."/>
            <person name="Xi L."/>
            <person name="Xin Y."/>
            <person name="Zhou J."/>
            <person name="Deng J."/>
            <person name="Jiang H."/>
            <person name="Liu Y."/>
            <person name="Qu J."/>
            <person name="Song X.-Z."/>
            <person name="Zhang L."/>
            <person name="Villasana D."/>
            <person name="Johnson A."/>
            <person name="Liu J."/>
            <person name="Liyanage D."/>
            <person name="Lorensuhewa L."/>
            <person name="Robinson T."/>
            <person name="Song A."/>
            <person name="Song B.-B."/>
            <person name="Dinh H."/>
            <person name="Thornton R."/>
            <person name="Coyle M."/>
            <person name="Francisco L."/>
            <person name="Jackson L."/>
            <person name="Javaid M."/>
            <person name="Korchina V."/>
            <person name="Kovar C."/>
            <person name="Mata R."/>
            <person name="Mathew T."/>
            <person name="Ngo R."/>
            <person name="Nguyen L."/>
            <person name="Nguyen N."/>
            <person name="Okwuonu G."/>
            <person name="Ongeri F."/>
            <person name="Pham C."/>
            <person name="Simmons D."/>
            <person name="Wilczek-Boney K."/>
            <person name="Hale W."/>
            <person name="Jakkamsetti A."/>
            <person name="Pham P."/>
            <person name="Ruth R."/>
            <person name="San Lucas F."/>
            <person name="Warren J."/>
            <person name="Zhang J."/>
            <person name="Zhao Z."/>
            <person name="Zhou C."/>
            <person name="Zhu D."/>
            <person name="Lee S."/>
            <person name="Bess C."/>
            <person name="Blankenburg K."/>
            <person name="Forbes L."/>
            <person name="Fu Q."/>
            <person name="Gubbala S."/>
            <person name="Hirani K."/>
            <person name="Jayaseelan J.C."/>
            <person name="Lara F."/>
            <person name="Munidasa M."/>
            <person name="Palculict T."/>
            <person name="Patil S."/>
            <person name="Pu L.-L."/>
            <person name="Saada N."/>
            <person name="Tang L."/>
            <person name="Weissenberger G."/>
            <person name="Zhu Y."/>
            <person name="Hemphill L."/>
            <person name="Shang Y."/>
            <person name="Youmans B."/>
            <person name="Ayvaz T."/>
            <person name="Ross M."/>
            <person name="Santibanez J."/>
            <person name="Aqrawi P."/>
            <person name="Gross S."/>
            <person name="Joshi V."/>
            <person name="Fowler G."/>
            <person name="Nazareth L."/>
            <person name="Reid J."/>
            <person name="Worley K."/>
            <person name="Petrosino J."/>
            <person name="Highlander S."/>
            <person name="Gibbs R."/>
        </authorList>
    </citation>
    <scope>NUCLEOTIDE SEQUENCE [LARGE SCALE GENOMIC DNA]</scope>
    <source>
        <strain evidence="1">ATCC 33861</strain>
    </source>
</reference>
<evidence type="ECO:0000313" key="2">
    <source>
        <dbReference type="Proteomes" id="UP000006258"/>
    </source>
</evidence>
<gene>
    <name evidence="1" type="ORF">HMPREF0766_14320</name>
</gene>
<protein>
    <submittedName>
        <fullName evidence="1">Uncharacterized protein</fullName>
    </submittedName>
</protein>
<dbReference type="STRING" id="525373.HMPREF0766_14320"/>
<dbReference type="HOGENOM" id="CLU_2791858_0_0_10"/>
<dbReference type="Proteomes" id="UP000006258">
    <property type="component" value="Unassembled WGS sequence"/>
</dbReference>
<keyword evidence="2" id="KW-1185">Reference proteome</keyword>
<proteinExistence type="predicted"/>
<organism evidence="1 2">
    <name type="scientific">Sphingobacterium spiritivorum ATCC 33861</name>
    <dbReference type="NCBI Taxonomy" id="525373"/>
    <lineage>
        <taxon>Bacteria</taxon>
        <taxon>Pseudomonadati</taxon>
        <taxon>Bacteroidota</taxon>
        <taxon>Sphingobacteriia</taxon>
        <taxon>Sphingobacteriales</taxon>
        <taxon>Sphingobacteriaceae</taxon>
        <taxon>Sphingobacterium</taxon>
    </lineage>
</organism>
<name>D7VTL6_SPHSI</name>
<comment type="caution">
    <text evidence="1">The sequence shown here is derived from an EMBL/GenBank/DDBJ whole genome shotgun (WGS) entry which is preliminary data.</text>
</comment>
<dbReference type="EMBL" id="ACHA02000012">
    <property type="protein sequence ID" value="EFK57117.1"/>
    <property type="molecule type" value="Genomic_DNA"/>
</dbReference>